<comment type="caution">
    <text evidence="3">The sequence shown here is derived from an EMBL/GenBank/DDBJ whole genome shotgun (WGS) entry which is preliminary data.</text>
</comment>
<reference evidence="3 4" key="1">
    <citation type="journal article" date="2014" name="BMC Genomics">
        <title>Adaptive genomic structural variation in the grape powdery mildew pathogen, Erysiphe necator.</title>
        <authorList>
            <person name="Jones L."/>
            <person name="Riaz S."/>
            <person name="Morales-Cruz A."/>
            <person name="Amrine K.C."/>
            <person name="McGuire B."/>
            <person name="Gubler W.D."/>
            <person name="Walker M.A."/>
            <person name="Cantu D."/>
        </authorList>
    </citation>
    <scope>NUCLEOTIDE SEQUENCE [LARGE SCALE GENOMIC DNA]</scope>
    <source>
        <strain evidence="4">c</strain>
    </source>
</reference>
<protein>
    <submittedName>
        <fullName evidence="3">Uncharacterized protein</fullName>
    </submittedName>
</protein>
<feature type="compositionally biased region" description="Low complexity" evidence="1">
    <location>
        <begin position="60"/>
        <end position="72"/>
    </location>
</feature>
<keyword evidence="2" id="KW-0812">Transmembrane</keyword>
<keyword evidence="4" id="KW-1185">Reference proteome</keyword>
<dbReference type="Proteomes" id="UP000030854">
    <property type="component" value="Unassembled WGS sequence"/>
</dbReference>
<evidence type="ECO:0000256" key="2">
    <source>
        <dbReference type="SAM" id="Phobius"/>
    </source>
</evidence>
<organism evidence="3 4">
    <name type="scientific">Uncinula necator</name>
    <name type="common">Grape powdery mildew</name>
    <dbReference type="NCBI Taxonomy" id="52586"/>
    <lineage>
        <taxon>Eukaryota</taxon>
        <taxon>Fungi</taxon>
        <taxon>Dikarya</taxon>
        <taxon>Ascomycota</taxon>
        <taxon>Pezizomycotina</taxon>
        <taxon>Leotiomycetes</taxon>
        <taxon>Erysiphales</taxon>
        <taxon>Erysiphaceae</taxon>
        <taxon>Erysiphe</taxon>
    </lineage>
</organism>
<keyword evidence="2" id="KW-1133">Transmembrane helix</keyword>
<feature type="region of interest" description="Disordered" evidence="1">
    <location>
        <begin position="1"/>
        <end position="34"/>
    </location>
</feature>
<keyword evidence="2" id="KW-0472">Membrane</keyword>
<feature type="compositionally biased region" description="Polar residues" evidence="1">
    <location>
        <begin position="19"/>
        <end position="31"/>
    </location>
</feature>
<dbReference type="AlphaFoldDB" id="A0A0B1PBY5"/>
<dbReference type="HOGENOM" id="CLU_143007_0_0_1"/>
<feature type="region of interest" description="Disordered" evidence="1">
    <location>
        <begin position="56"/>
        <end position="83"/>
    </location>
</feature>
<evidence type="ECO:0000313" key="4">
    <source>
        <dbReference type="Proteomes" id="UP000030854"/>
    </source>
</evidence>
<evidence type="ECO:0000313" key="3">
    <source>
        <dbReference type="EMBL" id="KHJ34830.1"/>
    </source>
</evidence>
<dbReference type="EMBL" id="JNVN01000663">
    <property type="protein sequence ID" value="KHJ34830.1"/>
    <property type="molecule type" value="Genomic_DNA"/>
</dbReference>
<proteinExistence type="predicted"/>
<accession>A0A0B1PBY5</accession>
<gene>
    <name evidence="3" type="ORF">EV44_g3178</name>
</gene>
<dbReference type="OrthoDB" id="5353310at2759"/>
<name>A0A0B1PBY5_UNCNE</name>
<sequence length="119" mass="13232">MGGNPRALRPHISRPSPLAQVSHQRTLSATPETAELSHDPLFWRRFSLAIQTDCGDVETGRSTSSTSESGVSPRKKHYGDEWLSQQHREKRRCRLIAICITGVVVMVVVSAAVVVRHFT</sequence>
<evidence type="ECO:0000256" key="1">
    <source>
        <dbReference type="SAM" id="MobiDB-lite"/>
    </source>
</evidence>
<feature type="transmembrane region" description="Helical" evidence="2">
    <location>
        <begin position="95"/>
        <end position="115"/>
    </location>
</feature>
<dbReference type="OMA" id="YFTGRIH"/>